<evidence type="ECO:0000313" key="1">
    <source>
        <dbReference type="EMBL" id="BDU49572.1"/>
    </source>
</evidence>
<dbReference type="InterPro" id="IPR045584">
    <property type="entry name" value="Pilin-like"/>
</dbReference>
<name>A0AAU9DIG6_9FUSO</name>
<sequence length="147" mass="15924">MIVIAIIAILSVVALPELSSNIKKAKDSNVLKVVGTLRDGINIYKTDNEQGDNPESIQKIKYYILGQIKNSIEDKDIDITDGITSLEILAGTVNKDGIISKGSKGKLNGLNNIAEIYYNNGTGTIYVDGANGISGFKDTKNKNWNSY</sequence>
<dbReference type="Gene3D" id="3.30.700.10">
    <property type="entry name" value="Glycoprotein, Type 4 Pilin"/>
    <property type="match status" value="1"/>
</dbReference>
<proteinExistence type="predicted"/>
<evidence type="ECO:0000313" key="2">
    <source>
        <dbReference type="Proteomes" id="UP001321582"/>
    </source>
</evidence>
<dbReference type="EMBL" id="AP027059">
    <property type="protein sequence ID" value="BDU49572.1"/>
    <property type="molecule type" value="Genomic_DNA"/>
</dbReference>
<dbReference type="Proteomes" id="UP001321582">
    <property type="component" value="Chromosome"/>
</dbReference>
<keyword evidence="2" id="KW-1185">Reference proteome</keyword>
<dbReference type="SUPFAM" id="SSF54523">
    <property type="entry name" value="Pili subunits"/>
    <property type="match status" value="1"/>
</dbReference>
<reference evidence="1 2" key="1">
    <citation type="submission" date="2022-11" db="EMBL/GenBank/DDBJ databases">
        <title>Haliovirga abyssi gen. nov., sp. nov., a mesophilic fermentative bacterium isolated from the Iheya North hydrothermal field and the proposal of Haliovirgaceae fam. nov.</title>
        <authorList>
            <person name="Miyazaki U."/>
            <person name="Tame A."/>
            <person name="Miyazaki J."/>
            <person name="Takai K."/>
            <person name="Sawayama S."/>
            <person name="Kitajima M."/>
            <person name="Okamoto A."/>
            <person name="Nakagawa S."/>
        </authorList>
    </citation>
    <scope>NUCLEOTIDE SEQUENCE [LARGE SCALE GENOMIC DNA]</scope>
    <source>
        <strain evidence="1 2">IC12</strain>
    </source>
</reference>
<gene>
    <name evidence="1" type="ORF">HLVA_01410</name>
</gene>
<dbReference type="KEGG" id="haby:HLVA_01410"/>
<accession>A0AAU9DIG6</accession>
<dbReference type="AlphaFoldDB" id="A0AAU9DIG6"/>
<protein>
    <recommendedName>
        <fullName evidence="3">General secretion pathway protein GspG</fullName>
    </recommendedName>
</protein>
<evidence type="ECO:0008006" key="3">
    <source>
        <dbReference type="Google" id="ProtNLM"/>
    </source>
</evidence>
<organism evidence="1 2">
    <name type="scientific">Haliovirga abyssi</name>
    <dbReference type="NCBI Taxonomy" id="2996794"/>
    <lineage>
        <taxon>Bacteria</taxon>
        <taxon>Fusobacteriati</taxon>
        <taxon>Fusobacteriota</taxon>
        <taxon>Fusobacteriia</taxon>
        <taxon>Fusobacteriales</taxon>
        <taxon>Haliovirgaceae</taxon>
        <taxon>Haliovirga</taxon>
    </lineage>
</organism>